<proteinExistence type="predicted"/>
<dbReference type="Proteomes" id="UP001500945">
    <property type="component" value="Unassembled WGS sequence"/>
</dbReference>
<dbReference type="PANTHER" id="PTHR12526">
    <property type="entry name" value="GLYCOSYLTRANSFERASE"/>
    <property type="match status" value="1"/>
</dbReference>
<dbReference type="EMBL" id="BAABGM010000015">
    <property type="protein sequence ID" value="GAA4408622.1"/>
    <property type="molecule type" value="Genomic_DNA"/>
</dbReference>
<sequence>MSKVVWCHPRPWGPARHGGDLRTRGLVMTALKAGHDVTIVTPWGAELLHETAPRVVPFRQPHPYPLLAAMKVVSRHPLRSPRIGPRARHEVLRAVDAFEPDVAVVSEIMSWSFAQRLIPPGVRLVYDAQNVEGALFRDMTALARTRLDRLTFAVDTRRVARAERQLAKSAEQVLCVSGDDAQILASIAGHDRVRVVPNSVPTPDSATDVESTEGRALFVGTLDYPPNVAAVTELVEHIWPAVLRASPNSELHVVGRRPTPALRRLVEAAPNVTLHIDIADLTPHYHSTRVVVTPIRRGGGTKLKVFEALSFGVPVVATSEALNGIPVDASEVARADSVEEIVDALATLLTDRVTASALGRRARNAFVDRLSWEAAALPPLDKALARPWGC</sequence>
<organism evidence="4 5">
    <name type="scientific">Fodinibacter luteus</name>
    <dbReference type="NCBI Taxonomy" id="552064"/>
    <lineage>
        <taxon>Bacteria</taxon>
        <taxon>Bacillati</taxon>
        <taxon>Actinomycetota</taxon>
        <taxon>Actinomycetes</taxon>
        <taxon>Micrococcales</taxon>
        <taxon>Intrasporangiaceae</taxon>
        <taxon>Fodinibacter (ex Wang et al. 2009)</taxon>
    </lineage>
</organism>
<accession>A0ABP8KJI7</accession>
<evidence type="ECO:0000313" key="4">
    <source>
        <dbReference type="EMBL" id="GAA4408622.1"/>
    </source>
</evidence>
<name>A0ABP8KJI7_9MICO</name>
<evidence type="ECO:0000313" key="5">
    <source>
        <dbReference type="Proteomes" id="UP001500945"/>
    </source>
</evidence>
<evidence type="ECO:0000256" key="2">
    <source>
        <dbReference type="ARBA" id="ARBA00022679"/>
    </source>
</evidence>
<dbReference type="Pfam" id="PF13439">
    <property type="entry name" value="Glyco_transf_4"/>
    <property type="match status" value="1"/>
</dbReference>
<reference evidence="5" key="1">
    <citation type="journal article" date="2019" name="Int. J. Syst. Evol. Microbiol.">
        <title>The Global Catalogue of Microorganisms (GCM) 10K type strain sequencing project: providing services to taxonomists for standard genome sequencing and annotation.</title>
        <authorList>
            <consortium name="The Broad Institute Genomics Platform"/>
            <consortium name="The Broad Institute Genome Sequencing Center for Infectious Disease"/>
            <person name="Wu L."/>
            <person name="Ma J."/>
        </authorList>
    </citation>
    <scope>NUCLEOTIDE SEQUENCE [LARGE SCALE GENOMIC DNA]</scope>
    <source>
        <strain evidence="5">JCM 17809</strain>
    </source>
</reference>
<feature type="domain" description="Glycosyltransferase subfamily 4-like N-terminal" evidence="3">
    <location>
        <begin position="30"/>
        <end position="202"/>
    </location>
</feature>
<evidence type="ECO:0000256" key="1">
    <source>
        <dbReference type="ARBA" id="ARBA00022676"/>
    </source>
</evidence>
<protein>
    <recommendedName>
        <fullName evidence="3">Glycosyltransferase subfamily 4-like N-terminal domain-containing protein</fullName>
    </recommendedName>
</protein>
<comment type="caution">
    <text evidence="4">The sequence shown here is derived from an EMBL/GenBank/DDBJ whole genome shotgun (WGS) entry which is preliminary data.</text>
</comment>
<dbReference type="SUPFAM" id="SSF53756">
    <property type="entry name" value="UDP-Glycosyltransferase/glycogen phosphorylase"/>
    <property type="match status" value="1"/>
</dbReference>
<keyword evidence="5" id="KW-1185">Reference proteome</keyword>
<keyword evidence="2" id="KW-0808">Transferase</keyword>
<dbReference type="CDD" id="cd03801">
    <property type="entry name" value="GT4_PimA-like"/>
    <property type="match status" value="1"/>
</dbReference>
<dbReference type="Gene3D" id="3.40.50.2000">
    <property type="entry name" value="Glycogen Phosphorylase B"/>
    <property type="match status" value="2"/>
</dbReference>
<evidence type="ECO:0000259" key="3">
    <source>
        <dbReference type="Pfam" id="PF13439"/>
    </source>
</evidence>
<dbReference type="PANTHER" id="PTHR12526:SF600">
    <property type="entry name" value="GLYCOSYL TRANSFERASE GROUP 1"/>
    <property type="match status" value="1"/>
</dbReference>
<dbReference type="Pfam" id="PF13692">
    <property type="entry name" value="Glyco_trans_1_4"/>
    <property type="match status" value="1"/>
</dbReference>
<gene>
    <name evidence="4" type="ORF">GCM10023168_26310</name>
</gene>
<keyword evidence="1" id="KW-0328">Glycosyltransferase</keyword>
<dbReference type="InterPro" id="IPR028098">
    <property type="entry name" value="Glyco_trans_4-like_N"/>
</dbReference>